<evidence type="ECO:0000256" key="2">
    <source>
        <dbReference type="SAM" id="SignalP"/>
    </source>
</evidence>
<keyword evidence="4" id="KW-1185">Reference proteome</keyword>
<sequence length="182" mass="19941">MASIQLTALIIPFLFLSLSTAEELLPLLPLPLPQPSKQVEKFKDVVVEGLVLCQSCEQYGTDDVDGAKPIEAATVRVICKFRRNGFVYDKTFETDKNGYFYGELKDLKISSLEQPLRSCKVKLVSSPLSTCNLLTNVHNGLNGAPLRYEDKKITGTNYEAVVYAAGPLAFAPANCAPKAEQP</sequence>
<dbReference type="PANTHER" id="PTHR33470:SF4">
    <property type="entry name" value="OS01G0164025 PROTEIN"/>
    <property type="match status" value="1"/>
</dbReference>
<proteinExistence type="predicted"/>
<comment type="caution">
    <text evidence="3">The sequence shown here is derived from an EMBL/GenBank/DDBJ whole genome shotgun (WGS) entry which is preliminary data.</text>
</comment>
<gene>
    <name evidence="3" type="ORF">DH2020_030480</name>
</gene>
<evidence type="ECO:0000313" key="4">
    <source>
        <dbReference type="Proteomes" id="UP001318860"/>
    </source>
</evidence>
<organism evidence="3 4">
    <name type="scientific">Rehmannia glutinosa</name>
    <name type="common">Chinese foxglove</name>
    <dbReference type="NCBI Taxonomy" id="99300"/>
    <lineage>
        <taxon>Eukaryota</taxon>
        <taxon>Viridiplantae</taxon>
        <taxon>Streptophyta</taxon>
        <taxon>Embryophyta</taxon>
        <taxon>Tracheophyta</taxon>
        <taxon>Spermatophyta</taxon>
        <taxon>Magnoliopsida</taxon>
        <taxon>eudicotyledons</taxon>
        <taxon>Gunneridae</taxon>
        <taxon>Pentapetalae</taxon>
        <taxon>asterids</taxon>
        <taxon>lamiids</taxon>
        <taxon>Lamiales</taxon>
        <taxon>Orobanchaceae</taxon>
        <taxon>Rehmannieae</taxon>
        <taxon>Rehmannia</taxon>
    </lineage>
</organism>
<feature type="chain" id="PRO_5047403204" evidence="2">
    <location>
        <begin position="22"/>
        <end position="182"/>
    </location>
</feature>
<accession>A0ABR0VKP3</accession>
<name>A0ABR0VKP3_REHGL</name>
<evidence type="ECO:0000256" key="1">
    <source>
        <dbReference type="ARBA" id="ARBA00022729"/>
    </source>
</evidence>
<dbReference type="EMBL" id="JABTTQ020001067">
    <property type="protein sequence ID" value="KAK6135785.1"/>
    <property type="molecule type" value="Genomic_DNA"/>
</dbReference>
<keyword evidence="1 2" id="KW-0732">Signal</keyword>
<dbReference type="Pfam" id="PF01190">
    <property type="entry name" value="Pollen_Ole_e_1"/>
    <property type="match status" value="1"/>
</dbReference>
<evidence type="ECO:0000313" key="3">
    <source>
        <dbReference type="EMBL" id="KAK6135785.1"/>
    </source>
</evidence>
<dbReference type="PANTHER" id="PTHR33470">
    <property type="entry name" value="OS01G0164075 PROTEIN"/>
    <property type="match status" value="1"/>
</dbReference>
<feature type="signal peptide" evidence="2">
    <location>
        <begin position="1"/>
        <end position="21"/>
    </location>
</feature>
<protein>
    <submittedName>
        <fullName evidence="3">Uncharacterized protein</fullName>
    </submittedName>
</protein>
<dbReference type="Proteomes" id="UP001318860">
    <property type="component" value="Unassembled WGS sequence"/>
</dbReference>
<reference evidence="3 4" key="1">
    <citation type="journal article" date="2021" name="Comput. Struct. Biotechnol. J.">
        <title>De novo genome assembly of the potent medicinal plant Rehmannia glutinosa using nanopore technology.</title>
        <authorList>
            <person name="Ma L."/>
            <person name="Dong C."/>
            <person name="Song C."/>
            <person name="Wang X."/>
            <person name="Zheng X."/>
            <person name="Niu Y."/>
            <person name="Chen S."/>
            <person name="Feng W."/>
        </authorList>
    </citation>
    <scope>NUCLEOTIDE SEQUENCE [LARGE SCALE GENOMIC DNA]</scope>
    <source>
        <strain evidence="3">DH-2019</strain>
    </source>
</reference>